<proteinExistence type="inferred from homology"/>
<dbReference type="SUPFAM" id="SSF51126">
    <property type="entry name" value="Pectin lyase-like"/>
    <property type="match status" value="1"/>
</dbReference>
<dbReference type="PANTHER" id="PTHR40088:SF1">
    <property type="entry name" value="PECTATE LYASE PEL9"/>
    <property type="match status" value="1"/>
</dbReference>
<dbReference type="Gene3D" id="2.160.20.10">
    <property type="entry name" value="Single-stranded right-handed beta-helix, Pectin lyase-like"/>
    <property type="match status" value="1"/>
</dbReference>
<evidence type="ECO:0008006" key="10">
    <source>
        <dbReference type="Google" id="ProtNLM"/>
    </source>
</evidence>
<name>X1RKF2_9ZZZZ</name>
<dbReference type="AlphaFoldDB" id="X1RKF2"/>
<evidence type="ECO:0000256" key="6">
    <source>
        <dbReference type="ARBA" id="ARBA00022837"/>
    </source>
</evidence>
<dbReference type="InterPro" id="IPR052052">
    <property type="entry name" value="Polysaccharide_Lyase_9"/>
</dbReference>
<comment type="caution">
    <text evidence="9">The sequence shown here is derived from an EMBL/GenBank/DDBJ whole genome shotgun (WGS) entry which is preliminary data.</text>
</comment>
<organism evidence="9">
    <name type="scientific">marine sediment metagenome</name>
    <dbReference type="NCBI Taxonomy" id="412755"/>
    <lineage>
        <taxon>unclassified sequences</taxon>
        <taxon>metagenomes</taxon>
        <taxon>ecological metagenomes</taxon>
    </lineage>
</organism>
<comment type="similarity">
    <text evidence="8">Belongs to the polysaccharide lyase 9 family.</text>
</comment>
<keyword evidence="6" id="KW-0106">Calcium</keyword>
<dbReference type="GO" id="GO:0016837">
    <property type="term" value="F:carbon-oxygen lyase activity, acting on polysaccharides"/>
    <property type="evidence" value="ECO:0007669"/>
    <property type="project" value="TreeGrafter"/>
</dbReference>
<gene>
    <name evidence="9" type="ORF">S12H4_14323</name>
</gene>
<comment type="cofactor">
    <cofactor evidence="1">
        <name>Ca(2+)</name>
        <dbReference type="ChEBI" id="CHEBI:29108"/>
    </cofactor>
</comment>
<comment type="subcellular location">
    <subcellularLocation>
        <location evidence="2">Secreted</location>
    </subcellularLocation>
</comment>
<keyword evidence="5" id="KW-0732">Signal</keyword>
<dbReference type="GO" id="GO:0046872">
    <property type="term" value="F:metal ion binding"/>
    <property type="evidence" value="ECO:0007669"/>
    <property type="project" value="UniProtKB-KW"/>
</dbReference>
<dbReference type="EMBL" id="BARW01006827">
    <property type="protein sequence ID" value="GAI81257.1"/>
    <property type="molecule type" value="Genomic_DNA"/>
</dbReference>
<dbReference type="InterPro" id="IPR012334">
    <property type="entry name" value="Pectin_lyas_fold"/>
</dbReference>
<protein>
    <recommendedName>
        <fullName evidence="10">Right handed beta helix domain-containing protein</fullName>
    </recommendedName>
</protein>
<keyword evidence="7" id="KW-0456">Lyase</keyword>
<sequence length="285" mass="31982">MKKFFILALCFIFLVVPSIGLTADYYVDWDGGNDSNNGTSTGSAWDTIGKANTILTAGDTVYIRAGTYYQTIRPTTSGSADNYITYAQYQDEEVIITGTDGGDLSNRSYVIIDGIDMINVDYFVTFDPNGHHNIIQNCHMEEGTHYEGLKMENGANYNQILNNVLIGLCEPHDVIQINDSGHNLIEGNFIYYGSHDALSIKNEDQDNSADYNIVRNNYIQNWWHTILCCSHKSFMFNSWHLPILVSTTGVISSILTTINNNIIFHQKILYPGCLYISMPPVLDII</sequence>
<evidence type="ECO:0000256" key="4">
    <source>
        <dbReference type="ARBA" id="ARBA00022723"/>
    </source>
</evidence>
<keyword evidence="4" id="KW-0479">Metal-binding</keyword>
<evidence type="ECO:0000256" key="2">
    <source>
        <dbReference type="ARBA" id="ARBA00004613"/>
    </source>
</evidence>
<evidence type="ECO:0000256" key="1">
    <source>
        <dbReference type="ARBA" id="ARBA00001913"/>
    </source>
</evidence>
<dbReference type="GO" id="GO:0005576">
    <property type="term" value="C:extracellular region"/>
    <property type="evidence" value="ECO:0007669"/>
    <property type="project" value="UniProtKB-SubCell"/>
</dbReference>
<evidence type="ECO:0000256" key="8">
    <source>
        <dbReference type="ARBA" id="ARBA00038263"/>
    </source>
</evidence>
<dbReference type="PANTHER" id="PTHR40088">
    <property type="entry name" value="PECTATE LYASE (EUROFUNG)"/>
    <property type="match status" value="1"/>
</dbReference>
<accession>X1RKF2</accession>
<evidence type="ECO:0000256" key="5">
    <source>
        <dbReference type="ARBA" id="ARBA00022729"/>
    </source>
</evidence>
<feature type="non-terminal residue" evidence="9">
    <location>
        <position position="285"/>
    </location>
</feature>
<reference evidence="9" key="1">
    <citation type="journal article" date="2014" name="Front. Microbiol.">
        <title>High frequency of phylogenetically diverse reductive dehalogenase-homologous genes in deep subseafloor sedimentary metagenomes.</title>
        <authorList>
            <person name="Kawai M."/>
            <person name="Futagami T."/>
            <person name="Toyoda A."/>
            <person name="Takaki Y."/>
            <person name="Nishi S."/>
            <person name="Hori S."/>
            <person name="Arai W."/>
            <person name="Tsubouchi T."/>
            <person name="Morono Y."/>
            <person name="Uchiyama I."/>
            <person name="Ito T."/>
            <person name="Fujiyama A."/>
            <person name="Inagaki F."/>
            <person name="Takami H."/>
        </authorList>
    </citation>
    <scope>NUCLEOTIDE SEQUENCE</scope>
    <source>
        <strain evidence="9">Expedition CK06-06</strain>
    </source>
</reference>
<evidence type="ECO:0000256" key="7">
    <source>
        <dbReference type="ARBA" id="ARBA00023239"/>
    </source>
</evidence>
<evidence type="ECO:0000256" key="3">
    <source>
        <dbReference type="ARBA" id="ARBA00022525"/>
    </source>
</evidence>
<keyword evidence="3" id="KW-0964">Secreted</keyword>
<evidence type="ECO:0000313" key="9">
    <source>
        <dbReference type="EMBL" id="GAI81257.1"/>
    </source>
</evidence>
<dbReference type="InterPro" id="IPR011050">
    <property type="entry name" value="Pectin_lyase_fold/virulence"/>
</dbReference>